<keyword evidence="2" id="KW-1185">Reference proteome</keyword>
<evidence type="ECO:0000313" key="1">
    <source>
        <dbReference type="EMBL" id="KDP21565.1"/>
    </source>
</evidence>
<proteinExistence type="predicted"/>
<dbReference type="Proteomes" id="UP000027138">
    <property type="component" value="Unassembled WGS sequence"/>
</dbReference>
<dbReference type="EMBL" id="KK915652">
    <property type="protein sequence ID" value="KDP21565.1"/>
    <property type="molecule type" value="Genomic_DNA"/>
</dbReference>
<gene>
    <name evidence="1" type="ORF">JCGZ_03829</name>
</gene>
<organism evidence="1 2">
    <name type="scientific">Jatropha curcas</name>
    <name type="common">Barbados nut</name>
    <dbReference type="NCBI Taxonomy" id="180498"/>
    <lineage>
        <taxon>Eukaryota</taxon>
        <taxon>Viridiplantae</taxon>
        <taxon>Streptophyta</taxon>
        <taxon>Embryophyta</taxon>
        <taxon>Tracheophyta</taxon>
        <taxon>Spermatophyta</taxon>
        <taxon>Magnoliopsida</taxon>
        <taxon>eudicotyledons</taxon>
        <taxon>Gunneridae</taxon>
        <taxon>Pentapetalae</taxon>
        <taxon>rosids</taxon>
        <taxon>fabids</taxon>
        <taxon>Malpighiales</taxon>
        <taxon>Euphorbiaceae</taxon>
        <taxon>Crotonoideae</taxon>
        <taxon>Jatropheae</taxon>
        <taxon>Jatropha</taxon>
    </lineage>
</organism>
<reference evidence="1 2" key="1">
    <citation type="journal article" date="2014" name="PLoS ONE">
        <title>Global Analysis of Gene Expression Profiles in Physic Nut (Jatropha curcas L.) Seedlings Exposed to Salt Stress.</title>
        <authorList>
            <person name="Zhang L."/>
            <person name="Zhang C."/>
            <person name="Wu P."/>
            <person name="Chen Y."/>
            <person name="Li M."/>
            <person name="Jiang H."/>
            <person name="Wu G."/>
        </authorList>
    </citation>
    <scope>NUCLEOTIDE SEQUENCE [LARGE SCALE GENOMIC DNA]</scope>
    <source>
        <strain evidence="2">cv. GZQX0401</strain>
        <tissue evidence="1">Young leaves</tissue>
    </source>
</reference>
<dbReference type="AlphaFoldDB" id="A0A067JNH8"/>
<sequence>MASGPVGLFAVRQNWLFGPFASRNCSVEEQFRDVTIHQRGKALDSCVTQLLRRVAQLWRCVAHLFLGRLILNSCVAQLLRCAAQLLRCATQLFFKVHNLGKLRDAAM</sequence>
<accession>A0A067JNH8</accession>
<name>A0A067JNH8_JATCU</name>
<protein>
    <submittedName>
        <fullName evidence="1">Uncharacterized protein</fullName>
    </submittedName>
</protein>
<evidence type="ECO:0000313" key="2">
    <source>
        <dbReference type="Proteomes" id="UP000027138"/>
    </source>
</evidence>